<proteinExistence type="predicted"/>
<evidence type="ECO:0000313" key="3">
    <source>
        <dbReference type="Proteomes" id="UP000235464"/>
    </source>
</evidence>
<reference evidence="3" key="1">
    <citation type="submission" date="2017-11" db="EMBL/GenBank/DDBJ databases">
        <authorList>
            <person name="Wibberg D."/>
        </authorList>
    </citation>
    <scope>NUCLEOTIDE SEQUENCE [LARGE SCALE GENOMIC DNA]</scope>
</reference>
<organism evidence="2 3">
    <name type="scientific">Streptomyces chartreusis NRRL 3882</name>
    <dbReference type="NCBI Taxonomy" id="1079985"/>
    <lineage>
        <taxon>Bacteria</taxon>
        <taxon>Bacillati</taxon>
        <taxon>Actinomycetota</taxon>
        <taxon>Actinomycetes</taxon>
        <taxon>Kitasatosporales</taxon>
        <taxon>Streptomycetaceae</taxon>
        <taxon>Streptomyces</taxon>
    </lineage>
</organism>
<protein>
    <submittedName>
        <fullName evidence="2">Glutathione-binding protein GsiB</fullName>
    </submittedName>
</protein>
<dbReference type="AlphaFoldDB" id="A0A2N9B356"/>
<dbReference type="InterPro" id="IPR000914">
    <property type="entry name" value="SBP_5_dom"/>
</dbReference>
<dbReference type="PANTHER" id="PTHR30290:SF65">
    <property type="entry name" value="MONOACYL PHOSPHATIDYLINOSITOL TETRAMANNOSIDE-BINDING PROTEIN LPQW-RELATED"/>
    <property type="match status" value="1"/>
</dbReference>
<dbReference type="GO" id="GO:1904680">
    <property type="term" value="F:peptide transmembrane transporter activity"/>
    <property type="evidence" value="ECO:0007669"/>
    <property type="project" value="TreeGrafter"/>
</dbReference>
<dbReference type="InterPro" id="IPR039424">
    <property type="entry name" value="SBP_5"/>
</dbReference>
<feature type="domain" description="Solute-binding protein family 5" evidence="1">
    <location>
        <begin position="107"/>
        <end position="445"/>
    </location>
</feature>
<name>A0A2N9B356_STRCX</name>
<dbReference type="Proteomes" id="UP000235464">
    <property type="component" value="Chromosome I"/>
</dbReference>
<dbReference type="EMBL" id="LT963352">
    <property type="protein sequence ID" value="SOR77782.1"/>
    <property type="molecule type" value="Genomic_DNA"/>
</dbReference>
<evidence type="ECO:0000259" key="1">
    <source>
        <dbReference type="Pfam" id="PF00496"/>
    </source>
</evidence>
<sequence length="524" mass="54675">MRWADGGPPAGRRGALDAYAVQVRVLSIKRPVRFLAALVLVPALAGCFASPGGESSSDGGQPGSRLRVALAFPPAENFSPYGADATLLSRLGVTEGLTALDANGAAAPALAESWRRENDRTWRFTLREATFQDGTDVTPSAVADALTRATKAKPVPAALAGVTLDAEPDGSRGIRITTAAADPVLPMRLSSPGLAILSPKAYEQQGAPTPVGTATGPFEITEVTSGGSAALDRFDDYWGGRAHASGIDARFVKDGTARANAVRTGDVDIAEAIPVAQAATLDKATLKEAGTTRTTSLHLNTRTGPFKDPELRAAARTAIDSSVIVKGVFEGYADPGAGIYGPAVTWAESKRVTPTGRADAARPDGTRITLATYDNRPELPEAAQVVQQQLEKAGFTVELEVREYSRLESDALAGKFDAFIGARNSLLDTGDPVGILAGDYTCDGGYNLALLCDENVDRAVQKADGTDGTGERQDAAMAAEAAILRTDAVVPLAHQRIIAGVSTKVRGVVLDPYERTLVGAGTRR</sequence>
<dbReference type="SUPFAM" id="SSF53850">
    <property type="entry name" value="Periplasmic binding protein-like II"/>
    <property type="match status" value="1"/>
</dbReference>
<dbReference type="Gene3D" id="3.10.105.10">
    <property type="entry name" value="Dipeptide-binding Protein, Domain 3"/>
    <property type="match status" value="1"/>
</dbReference>
<dbReference type="Pfam" id="PF00496">
    <property type="entry name" value="SBP_bac_5"/>
    <property type="match status" value="1"/>
</dbReference>
<dbReference type="InterPro" id="IPR030678">
    <property type="entry name" value="Peptide/Ni-bd"/>
</dbReference>
<dbReference type="GO" id="GO:0042597">
    <property type="term" value="C:periplasmic space"/>
    <property type="evidence" value="ECO:0007669"/>
    <property type="project" value="UniProtKB-ARBA"/>
</dbReference>
<dbReference type="PIRSF" id="PIRSF002741">
    <property type="entry name" value="MppA"/>
    <property type="match status" value="1"/>
</dbReference>
<dbReference type="GO" id="GO:0043190">
    <property type="term" value="C:ATP-binding cassette (ABC) transporter complex"/>
    <property type="evidence" value="ECO:0007669"/>
    <property type="project" value="InterPro"/>
</dbReference>
<dbReference type="PANTHER" id="PTHR30290">
    <property type="entry name" value="PERIPLASMIC BINDING COMPONENT OF ABC TRANSPORTER"/>
    <property type="match status" value="1"/>
</dbReference>
<gene>
    <name evidence="2" type="primary">gsiB_2</name>
    <name evidence="2" type="ORF">SCNRRL3882_1251</name>
</gene>
<accession>A0A2N9B356</accession>
<dbReference type="GO" id="GO:0015833">
    <property type="term" value="P:peptide transport"/>
    <property type="evidence" value="ECO:0007669"/>
    <property type="project" value="TreeGrafter"/>
</dbReference>
<keyword evidence="3" id="KW-1185">Reference proteome</keyword>
<evidence type="ECO:0000313" key="2">
    <source>
        <dbReference type="EMBL" id="SOR77782.1"/>
    </source>
</evidence>
<dbReference type="Gene3D" id="3.40.190.10">
    <property type="entry name" value="Periplasmic binding protein-like II"/>
    <property type="match status" value="1"/>
</dbReference>